<evidence type="ECO:0000313" key="3">
    <source>
        <dbReference type="Proteomes" id="UP001153269"/>
    </source>
</evidence>
<dbReference type="EMBL" id="CADEAL010004431">
    <property type="protein sequence ID" value="CAB1459423.1"/>
    <property type="molecule type" value="Genomic_DNA"/>
</dbReference>
<comment type="caution">
    <text evidence="2">The sequence shown here is derived from an EMBL/GenBank/DDBJ whole genome shotgun (WGS) entry which is preliminary data.</text>
</comment>
<sequence>MSRHAPLMPSSLPSPHFLHPSPTVLPIVFVRLKVNTMSIAGPRDASSDLCPPPLASFLSTYRPIDAPQWGEPWKFGSICLLLWSGREGSDGGRERRRHDKRARERRRELGDSKRHADDTGLGQTK</sequence>
<feature type="region of interest" description="Disordered" evidence="1">
    <location>
        <begin position="84"/>
        <end position="125"/>
    </location>
</feature>
<organism evidence="2 3">
    <name type="scientific">Pleuronectes platessa</name>
    <name type="common">European plaice</name>
    <dbReference type="NCBI Taxonomy" id="8262"/>
    <lineage>
        <taxon>Eukaryota</taxon>
        <taxon>Metazoa</taxon>
        <taxon>Chordata</taxon>
        <taxon>Craniata</taxon>
        <taxon>Vertebrata</taxon>
        <taxon>Euteleostomi</taxon>
        <taxon>Actinopterygii</taxon>
        <taxon>Neopterygii</taxon>
        <taxon>Teleostei</taxon>
        <taxon>Neoteleostei</taxon>
        <taxon>Acanthomorphata</taxon>
        <taxon>Carangaria</taxon>
        <taxon>Pleuronectiformes</taxon>
        <taxon>Pleuronectoidei</taxon>
        <taxon>Pleuronectidae</taxon>
        <taxon>Pleuronectes</taxon>
    </lineage>
</organism>
<dbReference type="Proteomes" id="UP001153269">
    <property type="component" value="Unassembled WGS sequence"/>
</dbReference>
<keyword evidence="3" id="KW-1185">Reference proteome</keyword>
<evidence type="ECO:0000256" key="1">
    <source>
        <dbReference type="SAM" id="MobiDB-lite"/>
    </source>
</evidence>
<protein>
    <submittedName>
        <fullName evidence="2">Uncharacterized protein</fullName>
    </submittedName>
</protein>
<accession>A0A9N7VYD9</accession>
<proteinExistence type="predicted"/>
<gene>
    <name evidence="2" type="ORF">PLEPLA_LOCUS47260</name>
</gene>
<reference evidence="2" key="1">
    <citation type="submission" date="2020-03" db="EMBL/GenBank/DDBJ databases">
        <authorList>
            <person name="Weist P."/>
        </authorList>
    </citation>
    <scope>NUCLEOTIDE SEQUENCE</scope>
</reference>
<dbReference type="AlphaFoldDB" id="A0A9N7VYD9"/>
<evidence type="ECO:0000313" key="2">
    <source>
        <dbReference type="EMBL" id="CAB1459423.1"/>
    </source>
</evidence>
<feature type="compositionally biased region" description="Basic and acidic residues" evidence="1">
    <location>
        <begin position="101"/>
        <end position="118"/>
    </location>
</feature>
<name>A0A9N7VYD9_PLEPL</name>